<dbReference type="Gene3D" id="1.20.120.20">
    <property type="entry name" value="Apolipoprotein"/>
    <property type="match status" value="1"/>
</dbReference>
<feature type="transmembrane region" description="Helical" evidence="2">
    <location>
        <begin position="404"/>
        <end position="426"/>
    </location>
</feature>
<reference evidence="4" key="1">
    <citation type="submission" date="2017-04" db="EMBL/GenBank/DDBJ databases">
        <title>Function of individual gut microbiota members based on whole genome sequencing of pure cultures obtained from chicken caecum.</title>
        <authorList>
            <person name="Medvecky M."/>
            <person name="Cejkova D."/>
            <person name="Polansky O."/>
            <person name="Karasova D."/>
            <person name="Kubasova T."/>
            <person name="Cizek A."/>
            <person name="Rychlik I."/>
        </authorList>
    </citation>
    <scope>NUCLEOTIDE SEQUENCE [LARGE SCALE GENOMIC DNA]</scope>
    <source>
        <strain evidence="4">An178</strain>
    </source>
</reference>
<accession>A0A1Y4LYA4</accession>
<evidence type="ECO:0000256" key="1">
    <source>
        <dbReference type="SAM" id="Coils"/>
    </source>
</evidence>
<evidence type="ECO:0000256" key="2">
    <source>
        <dbReference type="SAM" id="Phobius"/>
    </source>
</evidence>
<comment type="caution">
    <text evidence="3">The sequence shown here is derived from an EMBL/GenBank/DDBJ whole genome shotgun (WGS) entry which is preliminary data.</text>
</comment>
<keyword evidence="4" id="KW-1185">Reference proteome</keyword>
<evidence type="ECO:0000313" key="3">
    <source>
        <dbReference type="EMBL" id="OUP60081.1"/>
    </source>
</evidence>
<dbReference type="AlphaFoldDB" id="A0A1Y4LYA4"/>
<name>A0A1Y4LYA4_9FIRM</name>
<evidence type="ECO:0008006" key="5">
    <source>
        <dbReference type="Google" id="ProtNLM"/>
    </source>
</evidence>
<organism evidence="3 4">
    <name type="scientific">Faecalitalea cylindroides</name>
    <dbReference type="NCBI Taxonomy" id="39483"/>
    <lineage>
        <taxon>Bacteria</taxon>
        <taxon>Bacillati</taxon>
        <taxon>Bacillota</taxon>
        <taxon>Erysipelotrichia</taxon>
        <taxon>Erysipelotrichales</taxon>
        <taxon>Erysipelotrichaceae</taxon>
        <taxon>Faecalitalea</taxon>
    </lineage>
</organism>
<feature type="coiled-coil region" evidence="1">
    <location>
        <begin position="5"/>
        <end position="60"/>
    </location>
</feature>
<gene>
    <name evidence="3" type="ORF">B5F14_06600</name>
</gene>
<keyword evidence="2" id="KW-1133">Transmembrane helix</keyword>
<keyword evidence="2" id="KW-0812">Transmembrane</keyword>
<dbReference type="EMBL" id="NFKM01000011">
    <property type="protein sequence ID" value="OUP60081.1"/>
    <property type="molecule type" value="Genomic_DNA"/>
</dbReference>
<protein>
    <recommendedName>
        <fullName evidence="5">Phage tail tape measure protein</fullName>
    </recommendedName>
</protein>
<dbReference type="Gene3D" id="1.10.287.950">
    <property type="entry name" value="Methyl-accepting chemotaxis protein"/>
    <property type="match status" value="1"/>
</dbReference>
<feature type="transmembrane region" description="Helical" evidence="2">
    <location>
        <begin position="363"/>
        <end position="384"/>
    </location>
</feature>
<proteinExistence type="predicted"/>
<evidence type="ECO:0000313" key="4">
    <source>
        <dbReference type="Proteomes" id="UP000195447"/>
    </source>
</evidence>
<sequence length="665" mass="72378">MIQKNQNLQRQYDLQQQKIKLLNDQLEKQTAYLNEQRQEIERLTAEYGENSKEVQKARNAYASTESSISKLKTSINETTSYSNKLSNDINKNNKMLDEMASGSRDAATGLEKVGDSANDASNDLDDMISSADELNENFKKAFSAEAIADFASGVTDSLKGVVEESKEYLKIMGSLETSSKNLNYTNKETTETYNLLYGVLGGTQTAATTTANLQALGLEQQDLINITKGAIGAWATYGDSIPIDSLAESINETIRVGQVTGTFADMLNWAGTSEDAFNEKLANCSSESERANLVLQEMANQGLIGAADAWNANNKNLVDANLAQENYNKTMAELSETIMPLFTTVMQIVTEIVKLFTQLPEPIQLGVVAILGIISLLSGLAPIITAIGMASGGAAVGTGALSATLLPIAGVVLGIIAAITALILVIQNWGAITDWIGQKWDELKQWASNLWESIKASWNEGIENVKNKLDSWAQGVADTFSNALNSISQWISGTISSVIEWASNLVSKGKEAIDNFCSTIGNAVSSLPGKFLQWGRDMINNFIQGVKEKLSGLFGIFGNITGWIRKNLHFSVPDEGPLADADTWMPDFMDLMAKGIHDNRTKVQKEVMDLADMMKLEPSYNSSSRTVTNPTIVVNSTTTLDGRVISKNTEKHIGNRQDNLSYMKG</sequence>
<keyword evidence="1" id="KW-0175">Coiled coil</keyword>
<dbReference type="Proteomes" id="UP000195447">
    <property type="component" value="Unassembled WGS sequence"/>
</dbReference>
<keyword evidence="2" id="KW-0472">Membrane</keyword>